<feature type="domain" description="Thioredoxin" evidence="8">
    <location>
        <begin position="29"/>
        <end position="198"/>
    </location>
</feature>
<sequence length="210" mass="23901">MTAWIFRTCNSVLQKHSTSCARKYIFRSFKIGEKLPIVSVYEDTPEKKVNLQELFKNKRGVLFSVVGAFTPGCTTAHLPEYLENFDRFKVYKQMKLDRTNSYHEEGYDLICCISVNDPFVMSAWGKQVSAEGKITMLADPKAEFTKAMNMDLDCTKLLGNVRSKRYCLIIEDGVIKSIMTEPNHTGLACLLCIKNFSKGTRINTEHGTTR</sequence>
<dbReference type="EC" id="1.11.1.24" evidence="7"/>
<evidence type="ECO:0000256" key="7">
    <source>
        <dbReference type="RuleBase" id="RU366011"/>
    </source>
</evidence>
<dbReference type="CDD" id="cd03013">
    <property type="entry name" value="PRX5_like"/>
    <property type="match status" value="1"/>
</dbReference>
<proteinExistence type="inferred from homology"/>
<comment type="similarity">
    <text evidence="2 7">Belongs to the peroxiredoxin family. Prx5 subfamily.</text>
</comment>
<organism evidence="9 10">
    <name type="scientific">Mytilus edulis</name>
    <name type="common">Blue mussel</name>
    <dbReference type="NCBI Taxonomy" id="6550"/>
    <lineage>
        <taxon>Eukaryota</taxon>
        <taxon>Metazoa</taxon>
        <taxon>Spiralia</taxon>
        <taxon>Lophotrochozoa</taxon>
        <taxon>Mollusca</taxon>
        <taxon>Bivalvia</taxon>
        <taxon>Autobranchia</taxon>
        <taxon>Pteriomorphia</taxon>
        <taxon>Mytilida</taxon>
        <taxon>Mytiloidea</taxon>
        <taxon>Mytilidae</taxon>
        <taxon>Mytilinae</taxon>
        <taxon>Mytilus</taxon>
    </lineage>
</organism>
<gene>
    <name evidence="9" type="ORF">MEDL_50804</name>
</gene>
<dbReference type="Pfam" id="PF08534">
    <property type="entry name" value="Redoxin"/>
    <property type="match status" value="1"/>
</dbReference>
<evidence type="ECO:0000256" key="2">
    <source>
        <dbReference type="ARBA" id="ARBA00010505"/>
    </source>
</evidence>
<dbReference type="GO" id="GO:0045454">
    <property type="term" value="P:cell redox homeostasis"/>
    <property type="evidence" value="ECO:0007669"/>
    <property type="project" value="TreeGrafter"/>
</dbReference>
<keyword evidence="4 7" id="KW-0049">Antioxidant</keyword>
<evidence type="ECO:0000313" key="9">
    <source>
        <dbReference type="EMBL" id="CAG2238359.1"/>
    </source>
</evidence>
<dbReference type="Proteomes" id="UP000683360">
    <property type="component" value="Unassembled WGS sequence"/>
</dbReference>
<evidence type="ECO:0000256" key="3">
    <source>
        <dbReference type="ARBA" id="ARBA00022559"/>
    </source>
</evidence>
<evidence type="ECO:0000256" key="1">
    <source>
        <dbReference type="ARBA" id="ARBA00003330"/>
    </source>
</evidence>
<evidence type="ECO:0000256" key="5">
    <source>
        <dbReference type="ARBA" id="ARBA00023002"/>
    </source>
</evidence>
<evidence type="ECO:0000256" key="6">
    <source>
        <dbReference type="PIRSR" id="PIRSR637944-1"/>
    </source>
</evidence>
<dbReference type="GO" id="GO:0042744">
    <property type="term" value="P:hydrogen peroxide catabolic process"/>
    <property type="evidence" value="ECO:0007669"/>
    <property type="project" value="TreeGrafter"/>
</dbReference>
<keyword evidence="5 7" id="KW-0560">Oxidoreductase</keyword>
<dbReference type="PANTHER" id="PTHR10430">
    <property type="entry name" value="PEROXIREDOXIN"/>
    <property type="match status" value="1"/>
</dbReference>
<evidence type="ECO:0000256" key="4">
    <source>
        <dbReference type="ARBA" id="ARBA00022862"/>
    </source>
</evidence>
<dbReference type="OrthoDB" id="1882547at2759"/>
<dbReference type="InterPro" id="IPR013740">
    <property type="entry name" value="Redoxin"/>
</dbReference>
<dbReference type="PROSITE" id="PS51352">
    <property type="entry name" value="THIOREDOXIN_2"/>
    <property type="match status" value="1"/>
</dbReference>
<dbReference type="InterPro" id="IPR037944">
    <property type="entry name" value="PRX5-like"/>
</dbReference>
<dbReference type="GO" id="GO:0005739">
    <property type="term" value="C:mitochondrion"/>
    <property type="evidence" value="ECO:0007669"/>
    <property type="project" value="TreeGrafter"/>
</dbReference>
<dbReference type="GO" id="GO:0005777">
    <property type="term" value="C:peroxisome"/>
    <property type="evidence" value="ECO:0007669"/>
    <property type="project" value="TreeGrafter"/>
</dbReference>
<keyword evidence="3 7" id="KW-0575">Peroxidase</keyword>
<dbReference type="PANTHER" id="PTHR10430:SF16">
    <property type="entry name" value="PEROXIREDOXIN-5, MITOCHONDRIAL"/>
    <property type="match status" value="1"/>
</dbReference>
<comment type="caution">
    <text evidence="9">The sequence shown here is derived from an EMBL/GenBank/DDBJ whole genome shotgun (WGS) entry which is preliminary data.</text>
</comment>
<protein>
    <recommendedName>
        <fullName evidence="7">Peroxiredoxin-5</fullName>
        <ecNumber evidence="7">1.11.1.24</ecNumber>
    </recommendedName>
</protein>
<comment type="function">
    <text evidence="1">Thiol-specific peroxidase that catalyzes the reduction of hydrogen peroxide and organic hydroperoxides to water and alcohols, respectively. Plays a role in cell protection against oxidative stress by detoxifying peroxides and as sensor of hydrogen peroxide-mediated signaling events.</text>
</comment>
<dbReference type="Gene3D" id="3.40.30.10">
    <property type="entry name" value="Glutaredoxin"/>
    <property type="match status" value="1"/>
</dbReference>
<dbReference type="AlphaFoldDB" id="A0A8S3UBW2"/>
<keyword evidence="7" id="KW-0676">Redox-active center</keyword>
<name>A0A8S3UBW2_MYTED</name>
<evidence type="ECO:0000313" key="10">
    <source>
        <dbReference type="Proteomes" id="UP000683360"/>
    </source>
</evidence>
<feature type="active site" description="Cysteine sulfenic acid (-SOH) intermediate" evidence="6">
    <location>
        <position position="73"/>
    </location>
</feature>
<keyword evidence="10" id="KW-1185">Reference proteome</keyword>
<dbReference type="EMBL" id="CAJPWZ010002427">
    <property type="protein sequence ID" value="CAG2238359.1"/>
    <property type="molecule type" value="Genomic_DNA"/>
</dbReference>
<comment type="catalytic activity">
    <reaction evidence="7">
        <text>a hydroperoxide + [thioredoxin]-dithiol = an alcohol + [thioredoxin]-disulfide + H2O</text>
        <dbReference type="Rhea" id="RHEA:62620"/>
        <dbReference type="Rhea" id="RHEA-COMP:10698"/>
        <dbReference type="Rhea" id="RHEA-COMP:10700"/>
        <dbReference type="ChEBI" id="CHEBI:15377"/>
        <dbReference type="ChEBI" id="CHEBI:29950"/>
        <dbReference type="ChEBI" id="CHEBI:30879"/>
        <dbReference type="ChEBI" id="CHEBI:35924"/>
        <dbReference type="ChEBI" id="CHEBI:50058"/>
        <dbReference type="EC" id="1.11.1.24"/>
    </reaction>
</comment>
<dbReference type="GO" id="GO:0008379">
    <property type="term" value="F:thioredoxin peroxidase activity"/>
    <property type="evidence" value="ECO:0007669"/>
    <property type="project" value="InterPro"/>
</dbReference>
<dbReference type="GO" id="GO:0034599">
    <property type="term" value="P:cellular response to oxidative stress"/>
    <property type="evidence" value="ECO:0007669"/>
    <property type="project" value="InterPro"/>
</dbReference>
<accession>A0A8S3UBW2</accession>
<evidence type="ECO:0000259" key="8">
    <source>
        <dbReference type="PROSITE" id="PS51352"/>
    </source>
</evidence>
<dbReference type="InterPro" id="IPR013766">
    <property type="entry name" value="Thioredoxin_domain"/>
</dbReference>
<dbReference type="SUPFAM" id="SSF52833">
    <property type="entry name" value="Thioredoxin-like"/>
    <property type="match status" value="1"/>
</dbReference>
<reference evidence="9" key="1">
    <citation type="submission" date="2021-03" db="EMBL/GenBank/DDBJ databases">
        <authorList>
            <person name="Bekaert M."/>
        </authorList>
    </citation>
    <scope>NUCLEOTIDE SEQUENCE</scope>
</reference>
<dbReference type="InterPro" id="IPR036249">
    <property type="entry name" value="Thioredoxin-like_sf"/>
</dbReference>